<sequence>MNVLVVMPLGEFGGGAEKMLYTYLASRPGNATVNLHVLFLSPGGLAEATRKMGYPVSVITAGRVREIGRLVRAQYEIGKLLDNWKIDRALAWMPKAGIYVSLPAKQRRIPLFVWRHDIPSLLGRLDRWMLQFNRPAGLACSSELACRALQSTLRNSIDATSIHPGTPRLSYEPSEVTKIRQSVLRGDHGGIVIGTVARLQPWKRVDLFLQSIAILHREFPEVRALVVGGESHGLSKGYSDELHALGNELLGDAVVFAGEQRNVGDWLQAMDIFVLASRGEPFGISLVEALLAGKPVIACAGGGPEEIIDDFTVGTVVSSNPRPEEMALAIQPFLQPVARERANQQNPIRGESFSPHAMANRIDNWVSQAL</sequence>
<accession>A0ABY6ZCH3</accession>
<dbReference type="Pfam" id="PF00534">
    <property type="entry name" value="Glycos_transf_1"/>
    <property type="match status" value="1"/>
</dbReference>
<dbReference type="PANTHER" id="PTHR12526:SF510">
    <property type="entry name" value="D-INOSITOL 3-PHOSPHATE GLYCOSYLTRANSFERASE"/>
    <property type="match status" value="1"/>
</dbReference>
<dbReference type="SUPFAM" id="SSF53756">
    <property type="entry name" value="UDP-Glycosyltransferase/glycogen phosphorylase"/>
    <property type="match status" value="1"/>
</dbReference>
<evidence type="ECO:0000313" key="5">
    <source>
        <dbReference type="Proteomes" id="UP001164761"/>
    </source>
</evidence>
<keyword evidence="5" id="KW-1185">Reference proteome</keyword>
<evidence type="ECO:0000256" key="2">
    <source>
        <dbReference type="ARBA" id="ARBA00022679"/>
    </source>
</evidence>
<evidence type="ECO:0000256" key="1">
    <source>
        <dbReference type="ARBA" id="ARBA00022676"/>
    </source>
</evidence>
<organism evidence="4 5">
    <name type="scientific">Alicyclobacillus fastidiosus</name>
    <dbReference type="NCBI Taxonomy" id="392011"/>
    <lineage>
        <taxon>Bacteria</taxon>
        <taxon>Bacillati</taxon>
        <taxon>Bacillota</taxon>
        <taxon>Bacilli</taxon>
        <taxon>Bacillales</taxon>
        <taxon>Alicyclobacillaceae</taxon>
        <taxon>Alicyclobacillus</taxon>
    </lineage>
</organism>
<dbReference type="RefSeq" id="WP_268003797.1">
    <property type="nucleotide sequence ID" value="NZ_CP104067.1"/>
</dbReference>
<proteinExistence type="predicted"/>
<evidence type="ECO:0000259" key="3">
    <source>
        <dbReference type="Pfam" id="PF00534"/>
    </source>
</evidence>
<dbReference type="PANTHER" id="PTHR12526">
    <property type="entry name" value="GLYCOSYLTRANSFERASE"/>
    <property type="match status" value="1"/>
</dbReference>
<dbReference type="Gene3D" id="3.40.50.2000">
    <property type="entry name" value="Glycogen Phosphorylase B"/>
    <property type="match status" value="2"/>
</dbReference>
<protein>
    <submittedName>
        <fullName evidence="4">Glycosyltransferase</fullName>
    </submittedName>
</protein>
<keyword evidence="1" id="KW-0328">Glycosyltransferase</keyword>
<evidence type="ECO:0000313" key="4">
    <source>
        <dbReference type="EMBL" id="WAH39899.1"/>
    </source>
</evidence>
<reference evidence="4" key="1">
    <citation type="submission" date="2022-08" db="EMBL/GenBank/DDBJ databases">
        <title>Alicyclobacillus fastidiosus DSM 17978, complete genome.</title>
        <authorList>
            <person name="Wang Q."/>
            <person name="Cai R."/>
            <person name="Wang Z."/>
        </authorList>
    </citation>
    <scope>NUCLEOTIDE SEQUENCE</scope>
    <source>
        <strain evidence="4">DSM 17978</strain>
    </source>
</reference>
<gene>
    <name evidence="4" type="ORF">NZD89_15995</name>
</gene>
<dbReference type="EMBL" id="CP104067">
    <property type="protein sequence ID" value="WAH39899.1"/>
    <property type="molecule type" value="Genomic_DNA"/>
</dbReference>
<dbReference type="InterPro" id="IPR001296">
    <property type="entry name" value="Glyco_trans_1"/>
</dbReference>
<name>A0ABY6ZCH3_9BACL</name>
<dbReference type="CDD" id="cd03811">
    <property type="entry name" value="GT4_GT28_WabH-like"/>
    <property type="match status" value="1"/>
</dbReference>
<keyword evidence="2" id="KW-0808">Transferase</keyword>
<dbReference type="Proteomes" id="UP001164761">
    <property type="component" value="Chromosome"/>
</dbReference>
<feature type="domain" description="Glycosyl transferase family 1" evidence="3">
    <location>
        <begin position="188"/>
        <end position="335"/>
    </location>
</feature>